<dbReference type="Proteomes" id="UP001519345">
    <property type="component" value="Unassembled WGS sequence"/>
</dbReference>
<proteinExistence type="predicted"/>
<dbReference type="GO" id="GO:0006508">
    <property type="term" value="P:proteolysis"/>
    <property type="evidence" value="ECO:0007669"/>
    <property type="project" value="UniProtKB-KW"/>
</dbReference>
<name>A0ABS4IBG3_9BACI</name>
<keyword evidence="3" id="KW-1185">Reference proteome</keyword>
<sequence>MFINSWLNVSQLKPLGITEEHIFLLLLSIGIIISYFVVYPFINWIVTIQSTKLITYIISSLLIMVCFFIVVLFVGDLQYLMIDLLKITLQTLAAFGIVLILFYSYKRFIKNVN</sequence>
<protein>
    <submittedName>
        <fullName evidence="2">Membrane-bound ClpP family serine protease</fullName>
    </submittedName>
</protein>
<feature type="transmembrane region" description="Helical" evidence="1">
    <location>
        <begin position="87"/>
        <end position="105"/>
    </location>
</feature>
<gene>
    <name evidence="2" type="ORF">J2Z83_000359</name>
</gene>
<feature type="transmembrane region" description="Helical" evidence="1">
    <location>
        <begin position="53"/>
        <end position="75"/>
    </location>
</feature>
<evidence type="ECO:0000313" key="2">
    <source>
        <dbReference type="EMBL" id="MBP1968267.1"/>
    </source>
</evidence>
<accession>A0ABS4IBG3</accession>
<comment type="caution">
    <text evidence="2">The sequence shown here is derived from an EMBL/GenBank/DDBJ whole genome shotgun (WGS) entry which is preliminary data.</text>
</comment>
<evidence type="ECO:0000256" key="1">
    <source>
        <dbReference type="SAM" id="Phobius"/>
    </source>
</evidence>
<evidence type="ECO:0000313" key="3">
    <source>
        <dbReference type="Proteomes" id="UP001519345"/>
    </source>
</evidence>
<keyword evidence="1" id="KW-1133">Transmembrane helix</keyword>
<feature type="transmembrane region" description="Helical" evidence="1">
    <location>
        <begin position="22"/>
        <end position="46"/>
    </location>
</feature>
<dbReference type="EMBL" id="JAGGKX010000001">
    <property type="protein sequence ID" value="MBP1968267.1"/>
    <property type="molecule type" value="Genomic_DNA"/>
</dbReference>
<keyword evidence="2" id="KW-0645">Protease</keyword>
<keyword evidence="2" id="KW-0378">Hydrolase</keyword>
<keyword evidence="1" id="KW-0472">Membrane</keyword>
<organism evidence="2 3">
    <name type="scientific">Virgibacillus natechei</name>
    <dbReference type="NCBI Taxonomy" id="1216297"/>
    <lineage>
        <taxon>Bacteria</taxon>
        <taxon>Bacillati</taxon>
        <taxon>Bacillota</taxon>
        <taxon>Bacilli</taxon>
        <taxon>Bacillales</taxon>
        <taxon>Bacillaceae</taxon>
        <taxon>Virgibacillus</taxon>
    </lineage>
</organism>
<reference evidence="2 3" key="1">
    <citation type="submission" date="2021-03" db="EMBL/GenBank/DDBJ databases">
        <title>Genomic Encyclopedia of Type Strains, Phase IV (KMG-IV): sequencing the most valuable type-strain genomes for metagenomic binning, comparative biology and taxonomic classification.</title>
        <authorList>
            <person name="Goeker M."/>
        </authorList>
    </citation>
    <scope>NUCLEOTIDE SEQUENCE [LARGE SCALE GENOMIC DNA]</scope>
    <source>
        <strain evidence="2 3">DSM 25609</strain>
    </source>
</reference>
<dbReference type="GO" id="GO:0008233">
    <property type="term" value="F:peptidase activity"/>
    <property type="evidence" value="ECO:0007669"/>
    <property type="project" value="UniProtKB-KW"/>
</dbReference>
<keyword evidence="1" id="KW-0812">Transmembrane</keyword>